<proteinExistence type="predicted"/>
<dbReference type="AlphaFoldDB" id="A0A7C8JIJ1"/>
<feature type="domain" description="F-box" evidence="1">
    <location>
        <begin position="90"/>
        <end position="130"/>
    </location>
</feature>
<gene>
    <name evidence="2" type="ORF">TWF102_003064</name>
</gene>
<dbReference type="Pfam" id="PF00646">
    <property type="entry name" value="F-box"/>
    <property type="match status" value="1"/>
</dbReference>
<sequence>MFFCSHEKDSANEFFKMLFQKIVCIDTKEALLWPQTLTGAGSSKNIAPVQRRVIMEVVQFLLRPEDSSIVVENVDIRVNDSPPTAPFASLPTEIWLIILDYLDDFSALSFALTSRGFYNTASDRVQNIICPLAELGCWAGKPLVRAGISLDTEEEYSGGSAEIDEAGGNYLMAVIESKMLGLRERGYHTIYDSDDPGKLEILRSISRDNHIPLVIRRYVSAVLSNIEYENMFQEGKQYIIRNLDKKEYVTFPTGRLERITIRPRGVFDDTLVQAPHPVENVIEAITWTPAIKTDSRGLEKGAWAGNRIDLALDRQEGLDGWKQLSS</sequence>
<evidence type="ECO:0000259" key="1">
    <source>
        <dbReference type="SMART" id="SM00256"/>
    </source>
</evidence>
<dbReference type="InterPro" id="IPR001810">
    <property type="entry name" value="F-box_dom"/>
</dbReference>
<dbReference type="Proteomes" id="UP000475325">
    <property type="component" value="Unassembled WGS sequence"/>
</dbReference>
<evidence type="ECO:0000313" key="2">
    <source>
        <dbReference type="EMBL" id="KAF3104424.1"/>
    </source>
</evidence>
<dbReference type="SUPFAM" id="SSF81383">
    <property type="entry name" value="F-box domain"/>
    <property type="match status" value="1"/>
</dbReference>
<organism evidence="2 3">
    <name type="scientific">Orbilia oligospora</name>
    <name type="common">Nematode-trapping fungus</name>
    <name type="synonym">Arthrobotrys oligospora</name>
    <dbReference type="NCBI Taxonomy" id="2813651"/>
    <lineage>
        <taxon>Eukaryota</taxon>
        <taxon>Fungi</taxon>
        <taxon>Dikarya</taxon>
        <taxon>Ascomycota</taxon>
        <taxon>Pezizomycotina</taxon>
        <taxon>Orbiliomycetes</taxon>
        <taxon>Orbiliales</taxon>
        <taxon>Orbiliaceae</taxon>
        <taxon>Orbilia</taxon>
    </lineage>
</organism>
<dbReference type="EMBL" id="WIQW01000016">
    <property type="protein sequence ID" value="KAF3104424.1"/>
    <property type="molecule type" value="Genomic_DNA"/>
</dbReference>
<dbReference type="InterPro" id="IPR036047">
    <property type="entry name" value="F-box-like_dom_sf"/>
</dbReference>
<name>A0A7C8JIJ1_ORBOL</name>
<comment type="caution">
    <text evidence="2">The sequence shown here is derived from an EMBL/GenBank/DDBJ whole genome shotgun (WGS) entry which is preliminary data.</text>
</comment>
<protein>
    <recommendedName>
        <fullName evidence="1">F-box domain-containing protein</fullName>
    </recommendedName>
</protein>
<evidence type="ECO:0000313" key="3">
    <source>
        <dbReference type="Proteomes" id="UP000475325"/>
    </source>
</evidence>
<accession>A0A7C8JIJ1</accession>
<dbReference type="SMART" id="SM00256">
    <property type="entry name" value="FBOX"/>
    <property type="match status" value="1"/>
</dbReference>
<reference evidence="2 3" key="1">
    <citation type="submission" date="2019-06" db="EMBL/GenBank/DDBJ databases">
        <authorList>
            <person name="Palmer J.M."/>
        </authorList>
    </citation>
    <scope>NUCLEOTIDE SEQUENCE [LARGE SCALE GENOMIC DNA]</scope>
    <source>
        <strain evidence="2 3">TWF102</strain>
    </source>
</reference>